<dbReference type="GO" id="GO:0005634">
    <property type="term" value="C:nucleus"/>
    <property type="evidence" value="ECO:0007669"/>
    <property type="project" value="TreeGrafter"/>
</dbReference>
<organism evidence="8 9">
    <name type="scientific">Phytophthora cactorum</name>
    <dbReference type="NCBI Taxonomy" id="29920"/>
    <lineage>
        <taxon>Eukaryota</taxon>
        <taxon>Sar</taxon>
        <taxon>Stramenopiles</taxon>
        <taxon>Oomycota</taxon>
        <taxon>Peronosporomycetes</taxon>
        <taxon>Peronosporales</taxon>
        <taxon>Peronosporaceae</taxon>
        <taxon>Phytophthora</taxon>
    </lineage>
</organism>
<dbReference type="AlphaFoldDB" id="A0A8T1CK03"/>
<dbReference type="EMBL" id="RCMI01000237">
    <property type="protein sequence ID" value="KAG2923502.1"/>
    <property type="molecule type" value="Genomic_DNA"/>
</dbReference>
<dbReference type="PANTHER" id="PTHR24345">
    <property type="entry name" value="SERINE/THREONINE-PROTEIN KINASE PLK"/>
    <property type="match status" value="1"/>
</dbReference>
<evidence type="ECO:0000259" key="7">
    <source>
        <dbReference type="PROSITE" id="PS50011"/>
    </source>
</evidence>
<keyword evidence="4" id="KW-0418">Kinase</keyword>
<dbReference type="VEuPathDB" id="FungiDB:PC110_g4826"/>
<dbReference type="InterPro" id="IPR011009">
    <property type="entry name" value="Kinase-like_dom_sf"/>
</dbReference>
<protein>
    <recommendedName>
        <fullName evidence="7">Protein kinase domain-containing protein</fullName>
    </recommendedName>
</protein>
<dbReference type="PROSITE" id="PS50011">
    <property type="entry name" value="PROTEIN_KINASE_DOM"/>
    <property type="match status" value="1"/>
</dbReference>
<dbReference type="PANTHER" id="PTHR24345:SF91">
    <property type="entry name" value="SERINE_THREONINE-PROTEIN KINASE PLK4"/>
    <property type="match status" value="1"/>
</dbReference>
<dbReference type="GO" id="GO:0005524">
    <property type="term" value="F:ATP binding"/>
    <property type="evidence" value="ECO:0007669"/>
    <property type="project" value="UniProtKB-KW"/>
</dbReference>
<feature type="region of interest" description="Disordered" evidence="6">
    <location>
        <begin position="313"/>
        <end position="385"/>
    </location>
</feature>
<name>A0A8T1CK03_9STRA</name>
<evidence type="ECO:0000256" key="5">
    <source>
        <dbReference type="ARBA" id="ARBA00022840"/>
    </source>
</evidence>
<keyword evidence="3" id="KW-0547">Nucleotide-binding</keyword>
<evidence type="ECO:0000256" key="6">
    <source>
        <dbReference type="SAM" id="MobiDB-lite"/>
    </source>
</evidence>
<proteinExistence type="predicted"/>
<dbReference type="FunFam" id="1.10.510.10:FF:000753">
    <property type="entry name" value="CAMK/CAMKL protein kinase"/>
    <property type="match status" value="1"/>
</dbReference>
<dbReference type="InterPro" id="IPR000719">
    <property type="entry name" value="Prot_kinase_dom"/>
</dbReference>
<sequence length="425" mass="46979">MCSFHGLRLAISQSAKRLEAIASSDSKGHNMVMQEYEPLETLAPALFGNVQKWRHTYSGEYVAVKRLELRFAARKRSKSSERAVEEDLFTEIKTNLRVQSLGGHPNVLPLRDCIMEDEAVLLVLKFCERGELLDVVNTQRAAGQQVNVTHYFAQILRGAAFLHANDIAHRDLSLENVLVDERDCCQITDFGLATQCKGKMTVRPVGKLRYMAPEVSAAMVYEEGRQNEYDPKVADVWALGVMLYAMVAARYPFCEPLRKDDRFRLLEDFGVEYLLEKDEVDVTGKEQVVDLLKKLLVVDPAQRSTLAELESHRAFPAVEGSETRPASPTKVEGEQPEHSLAQVTVSSNDDTRQRARSLGRFNGKGSLASVSPNAPLSESEKNKQALASSAIKATAVASAPVTGNTGPKNPCAGGRLLRKCFATRA</sequence>
<dbReference type="SUPFAM" id="SSF56112">
    <property type="entry name" value="Protein kinase-like (PK-like)"/>
    <property type="match status" value="1"/>
</dbReference>
<keyword evidence="1" id="KW-0723">Serine/threonine-protein kinase</keyword>
<keyword evidence="5" id="KW-0067">ATP-binding</keyword>
<comment type="caution">
    <text evidence="8">The sequence shown here is derived from an EMBL/GenBank/DDBJ whole genome shotgun (WGS) entry which is preliminary data.</text>
</comment>
<dbReference type="GO" id="GO:0004674">
    <property type="term" value="F:protein serine/threonine kinase activity"/>
    <property type="evidence" value="ECO:0007669"/>
    <property type="project" value="UniProtKB-KW"/>
</dbReference>
<feature type="domain" description="Protein kinase" evidence="7">
    <location>
        <begin position="36"/>
        <end position="315"/>
    </location>
</feature>
<keyword evidence="2" id="KW-0808">Transferase</keyword>
<reference evidence="8" key="1">
    <citation type="submission" date="2018-10" db="EMBL/GenBank/DDBJ databases">
        <title>Effector identification in a new, highly contiguous assembly of the strawberry crown rot pathogen Phytophthora cactorum.</title>
        <authorList>
            <person name="Armitage A.D."/>
            <person name="Nellist C.F."/>
            <person name="Bates H."/>
            <person name="Vickerstaff R.J."/>
            <person name="Harrison R.J."/>
        </authorList>
    </citation>
    <scope>NUCLEOTIDE SEQUENCE</scope>
    <source>
        <strain evidence="8">4032</strain>
    </source>
</reference>
<evidence type="ECO:0000256" key="3">
    <source>
        <dbReference type="ARBA" id="ARBA00022741"/>
    </source>
</evidence>
<evidence type="ECO:0000256" key="4">
    <source>
        <dbReference type="ARBA" id="ARBA00022777"/>
    </source>
</evidence>
<evidence type="ECO:0000256" key="1">
    <source>
        <dbReference type="ARBA" id="ARBA00022527"/>
    </source>
</evidence>
<evidence type="ECO:0000256" key="2">
    <source>
        <dbReference type="ARBA" id="ARBA00022679"/>
    </source>
</evidence>
<gene>
    <name evidence="8" type="ORF">PC115_g8913</name>
</gene>
<dbReference type="Pfam" id="PF00069">
    <property type="entry name" value="Pkinase"/>
    <property type="match status" value="1"/>
</dbReference>
<dbReference type="Gene3D" id="1.10.510.10">
    <property type="entry name" value="Transferase(Phosphotransferase) domain 1"/>
    <property type="match status" value="1"/>
</dbReference>
<evidence type="ECO:0000313" key="9">
    <source>
        <dbReference type="Proteomes" id="UP000774804"/>
    </source>
</evidence>
<dbReference type="Proteomes" id="UP000774804">
    <property type="component" value="Unassembled WGS sequence"/>
</dbReference>
<accession>A0A8T1CK03</accession>
<evidence type="ECO:0000313" key="8">
    <source>
        <dbReference type="EMBL" id="KAG2923502.1"/>
    </source>
</evidence>